<dbReference type="EMBL" id="JARKIE010000056">
    <property type="protein sequence ID" value="KAJ7691816.1"/>
    <property type="molecule type" value="Genomic_DNA"/>
</dbReference>
<reference evidence="1" key="1">
    <citation type="submission" date="2023-03" db="EMBL/GenBank/DDBJ databases">
        <title>Massive genome expansion in bonnet fungi (Mycena s.s.) driven by repeated elements and novel gene families across ecological guilds.</title>
        <authorList>
            <consortium name="Lawrence Berkeley National Laboratory"/>
            <person name="Harder C.B."/>
            <person name="Miyauchi S."/>
            <person name="Viragh M."/>
            <person name="Kuo A."/>
            <person name="Thoen E."/>
            <person name="Andreopoulos B."/>
            <person name="Lu D."/>
            <person name="Skrede I."/>
            <person name="Drula E."/>
            <person name="Henrissat B."/>
            <person name="Morin E."/>
            <person name="Kohler A."/>
            <person name="Barry K."/>
            <person name="LaButti K."/>
            <person name="Morin E."/>
            <person name="Salamov A."/>
            <person name="Lipzen A."/>
            <person name="Mereny Z."/>
            <person name="Hegedus B."/>
            <person name="Baldrian P."/>
            <person name="Stursova M."/>
            <person name="Weitz H."/>
            <person name="Taylor A."/>
            <person name="Grigoriev I.V."/>
            <person name="Nagy L.G."/>
            <person name="Martin F."/>
            <person name="Kauserud H."/>
        </authorList>
    </citation>
    <scope>NUCLEOTIDE SEQUENCE</scope>
    <source>
        <strain evidence="1">CBHHK067</strain>
    </source>
</reference>
<gene>
    <name evidence="1" type="ORF">B0H17DRAFT_1179528</name>
</gene>
<comment type="caution">
    <text evidence="1">The sequence shown here is derived from an EMBL/GenBank/DDBJ whole genome shotgun (WGS) entry which is preliminary data.</text>
</comment>
<organism evidence="1 2">
    <name type="scientific">Mycena rosella</name>
    <name type="common">Pink bonnet</name>
    <name type="synonym">Agaricus rosellus</name>
    <dbReference type="NCBI Taxonomy" id="1033263"/>
    <lineage>
        <taxon>Eukaryota</taxon>
        <taxon>Fungi</taxon>
        <taxon>Dikarya</taxon>
        <taxon>Basidiomycota</taxon>
        <taxon>Agaricomycotina</taxon>
        <taxon>Agaricomycetes</taxon>
        <taxon>Agaricomycetidae</taxon>
        <taxon>Agaricales</taxon>
        <taxon>Marasmiineae</taxon>
        <taxon>Mycenaceae</taxon>
        <taxon>Mycena</taxon>
    </lineage>
</organism>
<dbReference type="AlphaFoldDB" id="A0AAD7GK78"/>
<protein>
    <submittedName>
        <fullName evidence="1">Uncharacterized protein</fullName>
    </submittedName>
</protein>
<accession>A0AAD7GK78</accession>
<dbReference type="Proteomes" id="UP001221757">
    <property type="component" value="Unassembled WGS sequence"/>
</dbReference>
<keyword evidence="2" id="KW-1185">Reference proteome</keyword>
<evidence type="ECO:0000313" key="1">
    <source>
        <dbReference type="EMBL" id="KAJ7691816.1"/>
    </source>
</evidence>
<name>A0AAD7GK78_MYCRO</name>
<proteinExistence type="predicted"/>
<evidence type="ECO:0000313" key="2">
    <source>
        <dbReference type="Proteomes" id="UP001221757"/>
    </source>
</evidence>
<sequence length="309" mass="33525">MYRVVYECGRDGVPGDAARVQLSGQPESEVGLGAGEVALRSGIEAGVGRGFSRSEGGAGVASAARGVYGVGSATGVEKGGRCERRSGDVEAVSDPRWGRVRDVPERWKLDGSCQRARAIADRVRPTTIARLFGFMHLSSTGGRLKLLNQFSATTSSRPQESQRKLTTSKVSMVVDSHKVPARKGLEAEIPAVVNTQQQMQWEVRIRACGTSAAAVNTPPNPRRYDDKKWGIGAWRECMGSTELVYLQQPANTNMVAIWRRKGVPQRRLCASKPPQPTGIEPSLLRAHFLCCNGARFFKGICESIKLVTL</sequence>